<evidence type="ECO:0000313" key="2">
    <source>
        <dbReference type="Proteomes" id="UP000814176"/>
    </source>
</evidence>
<dbReference type="RefSeq" id="XP_047775301.1">
    <property type="nucleotide sequence ID" value="XM_047919736.1"/>
</dbReference>
<evidence type="ECO:0008006" key="3">
    <source>
        <dbReference type="Google" id="ProtNLM"/>
    </source>
</evidence>
<reference evidence="1 2" key="1">
    <citation type="journal article" date="2021" name="Environ. Microbiol.">
        <title>Gene family expansions and transcriptome signatures uncover fungal adaptations to wood decay.</title>
        <authorList>
            <person name="Hage H."/>
            <person name="Miyauchi S."/>
            <person name="Viragh M."/>
            <person name="Drula E."/>
            <person name="Min B."/>
            <person name="Chaduli D."/>
            <person name="Navarro D."/>
            <person name="Favel A."/>
            <person name="Norest M."/>
            <person name="Lesage-Meessen L."/>
            <person name="Balint B."/>
            <person name="Merenyi Z."/>
            <person name="de Eugenio L."/>
            <person name="Morin E."/>
            <person name="Martinez A.T."/>
            <person name="Baldrian P."/>
            <person name="Stursova M."/>
            <person name="Martinez M.J."/>
            <person name="Novotny C."/>
            <person name="Magnuson J.K."/>
            <person name="Spatafora J.W."/>
            <person name="Maurice S."/>
            <person name="Pangilinan J."/>
            <person name="Andreopoulos W."/>
            <person name="LaButti K."/>
            <person name="Hundley H."/>
            <person name="Na H."/>
            <person name="Kuo A."/>
            <person name="Barry K."/>
            <person name="Lipzen A."/>
            <person name="Henrissat B."/>
            <person name="Riley R."/>
            <person name="Ahrendt S."/>
            <person name="Nagy L.G."/>
            <person name="Grigoriev I.V."/>
            <person name="Martin F."/>
            <person name="Rosso M.N."/>
        </authorList>
    </citation>
    <scope>NUCLEOTIDE SEQUENCE [LARGE SCALE GENOMIC DNA]</scope>
    <source>
        <strain evidence="1 2">CIRM-BRFM 1785</strain>
    </source>
</reference>
<organism evidence="1 2">
    <name type="scientific">Rhodofomes roseus</name>
    <dbReference type="NCBI Taxonomy" id="34475"/>
    <lineage>
        <taxon>Eukaryota</taxon>
        <taxon>Fungi</taxon>
        <taxon>Dikarya</taxon>
        <taxon>Basidiomycota</taxon>
        <taxon>Agaricomycotina</taxon>
        <taxon>Agaricomycetes</taxon>
        <taxon>Polyporales</taxon>
        <taxon>Rhodofomes</taxon>
    </lineage>
</organism>
<name>A0ABQ8K5L2_9APHY</name>
<evidence type="ECO:0000313" key="1">
    <source>
        <dbReference type="EMBL" id="KAH9832282.1"/>
    </source>
</evidence>
<dbReference type="GeneID" id="72000468"/>
<gene>
    <name evidence="1" type="ORF">C8Q71DRAFT_679175</name>
</gene>
<protein>
    <recommendedName>
        <fullName evidence="3">SWIM-type domain-containing protein</fullName>
    </recommendedName>
</protein>
<dbReference type="EMBL" id="JADCUA010000022">
    <property type="protein sequence ID" value="KAH9832282.1"/>
    <property type="molecule type" value="Genomic_DNA"/>
</dbReference>
<accession>A0ABQ8K5L2</accession>
<feature type="non-terminal residue" evidence="1">
    <location>
        <position position="165"/>
    </location>
</feature>
<keyword evidence="2" id="KW-1185">Reference proteome</keyword>
<comment type="caution">
    <text evidence="1">The sequence shown here is derived from an EMBL/GenBank/DDBJ whole genome shotgun (WGS) entry which is preliminary data.</text>
</comment>
<dbReference type="Proteomes" id="UP000814176">
    <property type="component" value="Unassembled WGS sequence"/>
</dbReference>
<proteinExistence type="predicted"/>
<sequence length="165" mass="18311">MMKVAKSHNTSLNAIKLSDELKSTLPIWYHISASKRLRRLDNTSLSKCLRNIHIIKSVADIVNMAKHTHLITGLSDDSSQCSCPKCSDAYKKGCKHPLSCCEAAGRLLHSLDPKWMPGTNPANDGLTLTTKRRDDNQKALDEKGDVTFDPSLTERGGISETFRVF</sequence>